<gene>
    <name evidence="2" type="ORF">BZL29_7177</name>
</gene>
<protein>
    <submittedName>
        <fullName evidence="2">Uncharacterized protein</fullName>
    </submittedName>
</protein>
<dbReference type="PANTHER" id="PTHR36566:SF1">
    <property type="entry name" value="PYRIDINIUM-3,5-BISTHIOCARBOXYLIC ACID MONONUCLEOTIDE NICKEL INSERTION PROTEIN"/>
    <property type="match status" value="1"/>
</dbReference>
<dbReference type="InterPro" id="IPR002822">
    <property type="entry name" value="Ni_insertion"/>
</dbReference>
<sequence>MCSEPNPAGTKPNMIGWIDARAGVSGQMLLGALVDVGVPLELLQTAVDQLGLDITLASTPCGRGGIGATEVRVVGNEDPQIRNLAEIQRLLDRVAEPVRQTIHDIVRRLAEAESRVSRIPLEGWNFCENASTLACIVAAAAGFHWLGLETLHCSPVGLGSATGMQAPAVLELLKGVPVAGGTATAHCPTPTGAAVLATLVTDWGELPPLIMRRVGYGAGQHNSLEAANVLRIVVSEPAGQPACSVQLETNVDDLDPRVWPYVIERLLAAGAYDAWLTPIIMKKGRPAHTLSVLAPSQRAADLRAIIFRETSSIGLREFTVAKHHKLARSESLVQVGGQPIRIKTARLDGETVNVNPEWRDIVAAAEALGQPAKQVLAQARRAASDHSMSAAVEPSLAMPGS</sequence>
<dbReference type="Gene3D" id="3.30.70.1380">
    <property type="entry name" value="Transcriptional regulatory protein pf0864 domain like"/>
    <property type="match status" value="1"/>
</dbReference>
<accession>A0A1V3WIV5</accession>
<proteinExistence type="predicted"/>
<dbReference type="Gene3D" id="3.10.20.300">
    <property type="entry name" value="mk0293 like domain"/>
    <property type="match status" value="1"/>
</dbReference>
<evidence type="ECO:0000313" key="2">
    <source>
        <dbReference type="EMBL" id="OOK66889.1"/>
    </source>
</evidence>
<dbReference type="EMBL" id="MVBN01000009">
    <property type="protein sequence ID" value="OOK66889.1"/>
    <property type="molecule type" value="Genomic_DNA"/>
</dbReference>
<evidence type="ECO:0000313" key="3">
    <source>
        <dbReference type="Proteomes" id="UP000188532"/>
    </source>
</evidence>
<dbReference type="PANTHER" id="PTHR36566">
    <property type="entry name" value="NICKEL INSERTION PROTEIN-RELATED"/>
    <property type="match status" value="1"/>
</dbReference>
<evidence type="ECO:0000256" key="1">
    <source>
        <dbReference type="ARBA" id="ARBA00022596"/>
    </source>
</evidence>
<comment type="caution">
    <text evidence="2">The sequence shown here is derived from an EMBL/GenBank/DDBJ whole genome shotgun (WGS) entry which is preliminary data.</text>
</comment>
<keyword evidence="1" id="KW-0533">Nickel</keyword>
<dbReference type="STRING" id="1768.B1T50_19250"/>
<name>A0A1V3WIV5_MYCKA</name>
<reference evidence="2 3" key="1">
    <citation type="submission" date="2017-02" db="EMBL/GenBank/DDBJ databases">
        <title>Complete genome sequences of Mycobacterium kansasii strains isolated from rhesus macaques.</title>
        <authorList>
            <person name="Panda A."/>
            <person name="Nagaraj S."/>
            <person name="Zhao X."/>
            <person name="Tettelin H."/>
            <person name="Detolla L.J."/>
        </authorList>
    </citation>
    <scope>NUCLEOTIDE SEQUENCE [LARGE SCALE GENOMIC DNA]</scope>
    <source>
        <strain evidence="2 3">11-3469</strain>
    </source>
</reference>
<organism evidence="2 3">
    <name type="scientific">Mycobacterium kansasii</name>
    <dbReference type="NCBI Taxonomy" id="1768"/>
    <lineage>
        <taxon>Bacteria</taxon>
        <taxon>Bacillati</taxon>
        <taxon>Actinomycetota</taxon>
        <taxon>Actinomycetes</taxon>
        <taxon>Mycobacteriales</taxon>
        <taxon>Mycobacteriaceae</taxon>
        <taxon>Mycobacterium</taxon>
    </lineage>
</organism>
<dbReference type="Proteomes" id="UP000188532">
    <property type="component" value="Unassembled WGS sequence"/>
</dbReference>
<dbReference type="Pfam" id="PF01969">
    <property type="entry name" value="Ni_insertion"/>
    <property type="match status" value="1"/>
</dbReference>
<dbReference type="AlphaFoldDB" id="A0A1V3WIV5"/>